<evidence type="ECO:0000256" key="1">
    <source>
        <dbReference type="ARBA" id="ARBA00023015"/>
    </source>
</evidence>
<dbReference type="GO" id="GO:0003700">
    <property type="term" value="F:DNA-binding transcription factor activity"/>
    <property type="evidence" value="ECO:0007669"/>
    <property type="project" value="InterPro"/>
</dbReference>
<dbReference type="PANTHER" id="PTHR43280:SF2">
    <property type="entry name" value="HTH-TYPE TRANSCRIPTIONAL REGULATOR EXSA"/>
    <property type="match status" value="1"/>
</dbReference>
<protein>
    <submittedName>
        <fullName evidence="5">AraC family transcriptional regulator</fullName>
    </submittedName>
</protein>
<dbReference type="AlphaFoldDB" id="A0A371JVY2"/>
<organism evidence="5 6">
    <name type="scientific">Flagellimonas nanhaiensis</name>
    <dbReference type="NCBI Taxonomy" id="2292706"/>
    <lineage>
        <taxon>Bacteria</taxon>
        <taxon>Pseudomonadati</taxon>
        <taxon>Bacteroidota</taxon>
        <taxon>Flavobacteriia</taxon>
        <taxon>Flavobacteriales</taxon>
        <taxon>Flavobacteriaceae</taxon>
        <taxon>Flagellimonas</taxon>
    </lineage>
</organism>
<dbReference type="Gene3D" id="1.10.10.60">
    <property type="entry name" value="Homeodomain-like"/>
    <property type="match status" value="1"/>
</dbReference>
<feature type="domain" description="HTH araC/xylS-type" evidence="4">
    <location>
        <begin position="200"/>
        <end position="288"/>
    </location>
</feature>
<dbReference type="InterPro" id="IPR009057">
    <property type="entry name" value="Homeodomain-like_sf"/>
</dbReference>
<evidence type="ECO:0000313" key="6">
    <source>
        <dbReference type="Proteomes" id="UP000261828"/>
    </source>
</evidence>
<dbReference type="SMART" id="SM00342">
    <property type="entry name" value="HTH_ARAC"/>
    <property type="match status" value="1"/>
</dbReference>
<keyword evidence="3" id="KW-0804">Transcription</keyword>
<evidence type="ECO:0000259" key="4">
    <source>
        <dbReference type="PROSITE" id="PS01124"/>
    </source>
</evidence>
<sequence length="288" mass="33545">MKNQYIRTISGKPLTNSKNLVGEVVVSRINDFYASSSKALFSVKLVLNGTEKYRLNGNTFNIDENSFMVVNPKSEIEVNVDQQLADGICLFPSDELVKDVFRTRTSLEVELLDNPFEYSDLPIFTEKKHGFEDNLTGKFLESQINHIYHSFGKNTDFDIHQFYLSLSECLIKDQVKIEQLLRALNSSKKSTKEELYRRVDNAKKYIEDNYTRKISLDELAQNTYLSKYHFTRSFKSIYQISPIQYLLMLRLSKAKELLQKDFSYTEVTRMVGFSDVKNLRRAVKRNSK</sequence>
<gene>
    <name evidence="5" type="ORF">DX873_07255</name>
</gene>
<dbReference type="EMBL" id="QTJX01000001">
    <property type="protein sequence ID" value="RDY61932.1"/>
    <property type="molecule type" value="Genomic_DNA"/>
</dbReference>
<proteinExistence type="predicted"/>
<dbReference type="PROSITE" id="PS01124">
    <property type="entry name" value="HTH_ARAC_FAMILY_2"/>
    <property type="match status" value="1"/>
</dbReference>
<dbReference type="Proteomes" id="UP000261828">
    <property type="component" value="Unassembled WGS sequence"/>
</dbReference>
<keyword evidence="2" id="KW-0238">DNA-binding</keyword>
<keyword evidence="6" id="KW-1185">Reference proteome</keyword>
<dbReference type="SUPFAM" id="SSF46689">
    <property type="entry name" value="Homeodomain-like"/>
    <property type="match status" value="1"/>
</dbReference>
<dbReference type="RefSeq" id="WP_116183714.1">
    <property type="nucleotide sequence ID" value="NZ_QTJX01000001.1"/>
</dbReference>
<reference evidence="5 6" key="1">
    <citation type="submission" date="2018-08" db="EMBL/GenBank/DDBJ databases">
        <title>Muricauda nanhaiensis sp. nov., isolated from seawater of the South China Sea.</title>
        <authorList>
            <person name="Dang Y."/>
        </authorList>
    </citation>
    <scope>NUCLEOTIDE SEQUENCE [LARGE SCALE GENOMIC DNA]</scope>
    <source>
        <strain evidence="5 6">SM1704</strain>
    </source>
</reference>
<evidence type="ECO:0000256" key="3">
    <source>
        <dbReference type="ARBA" id="ARBA00023163"/>
    </source>
</evidence>
<dbReference type="GO" id="GO:0043565">
    <property type="term" value="F:sequence-specific DNA binding"/>
    <property type="evidence" value="ECO:0007669"/>
    <property type="project" value="InterPro"/>
</dbReference>
<evidence type="ECO:0000313" key="5">
    <source>
        <dbReference type="EMBL" id="RDY61932.1"/>
    </source>
</evidence>
<evidence type="ECO:0000256" key="2">
    <source>
        <dbReference type="ARBA" id="ARBA00023125"/>
    </source>
</evidence>
<dbReference type="InterPro" id="IPR018060">
    <property type="entry name" value="HTH_AraC"/>
</dbReference>
<dbReference type="Pfam" id="PF12833">
    <property type="entry name" value="HTH_18"/>
    <property type="match status" value="1"/>
</dbReference>
<keyword evidence="1" id="KW-0805">Transcription regulation</keyword>
<accession>A0A371JVY2</accession>
<name>A0A371JVY2_9FLAO</name>
<dbReference type="OrthoDB" id="4480133at2"/>
<dbReference type="PANTHER" id="PTHR43280">
    <property type="entry name" value="ARAC-FAMILY TRANSCRIPTIONAL REGULATOR"/>
    <property type="match status" value="1"/>
</dbReference>
<comment type="caution">
    <text evidence="5">The sequence shown here is derived from an EMBL/GenBank/DDBJ whole genome shotgun (WGS) entry which is preliminary data.</text>
</comment>